<evidence type="ECO:0000256" key="8">
    <source>
        <dbReference type="ARBA" id="ARBA00023294"/>
    </source>
</evidence>
<dbReference type="FunFam" id="2.40.330.10:FF:000001">
    <property type="entry name" value="Auxin response factor"/>
    <property type="match status" value="1"/>
</dbReference>
<evidence type="ECO:0000256" key="6">
    <source>
        <dbReference type="ARBA" id="ARBA00023163"/>
    </source>
</evidence>
<dbReference type="InterPro" id="IPR003340">
    <property type="entry name" value="B3_DNA-bd"/>
</dbReference>
<proteinExistence type="inferred from homology"/>
<dbReference type="Proteomes" id="UP001180020">
    <property type="component" value="Unassembled WGS sequence"/>
</dbReference>
<dbReference type="AlphaFoldDB" id="A0AAV9EAF2"/>
<reference evidence="12" key="1">
    <citation type="journal article" date="2023" name="Nat. Commun.">
        <title>Diploid and tetraploid genomes of Acorus and the evolution of monocots.</title>
        <authorList>
            <person name="Ma L."/>
            <person name="Liu K.W."/>
            <person name="Li Z."/>
            <person name="Hsiao Y.Y."/>
            <person name="Qi Y."/>
            <person name="Fu T."/>
            <person name="Tang G.D."/>
            <person name="Zhang D."/>
            <person name="Sun W.H."/>
            <person name="Liu D.K."/>
            <person name="Li Y."/>
            <person name="Chen G.Z."/>
            <person name="Liu X.D."/>
            <person name="Liao X.Y."/>
            <person name="Jiang Y.T."/>
            <person name="Yu X."/>
            <person name="Hao Y."/>
            <person name="Huang J."/>
            <person name="Zhao X.W."/>
            <person name="Ke S."/>
            <person name="Chen Y.Y."/>
            <person name="Wu W.L."/>
            <person name="Hsu J.L."/>
            <person name="Lin Y.F."/>
            <person name="Huang M.D."/>
            <person name="Li C.Y."/>
            <person name="Huang L."/>
            <person name="Wang Z.W."/>
            <person name="Zhao X."/>
            <person name="Zhong W.Y."/>
            <person name="Peng D.H."/>
            <person name="Ahmad S."/>
            <person name="Lan S."/>
            <person name="Zhang J.S."/>
            <person name="Tsai W.C."/>
            <person name="Van de Peer Y."/>
            <person name="Liu Z.J."/>
        </authorList>
    </citation>
    <scope>NUCLEOTIDE SEQUENCE</scope>
    <source>
        <strain evidence="12">CP</strain>
    </source>
</reference>
<reference evidence="12" key="2">
    <citation type="submission" date="2023-06" db="EMBL/GenBank/DDBJ databases">
        <authorList>
            <person name="Ma L."/>
            <person name="Liu K.-W."/>
            <person name="Li Z."/>
            <person name="Hsiao Y.-Y."/>
            <person name="Qi Y."/>
            <person name="Fu T."/>
            <person name="Tang G."/>
            <person name="Zhang D."/>
            <person name="Sun W.-H."/>
            <person name="Liu D.-K."/>
            <person name="Li Y."/>
            <person name="Chen G.-Z."/>
            <person name="Liu X.-D."/>
            <person name="Liao X.-Y."/>
            <person name="Jiang Y.-T."/>
            <person name="Yu X."/>
            <person name="Hao Y."/>
            <person name="Huang J."/>
            <person name="Zhao X.-W."/>
            <person name="Ke S."/>
            <person name="Chen Y.-Y."/>
            <person name="Wu W.-L."/>
            <person name="Hsu J.-L."/>
            <person name="Lin Y.-F."/>
            <person name="Huang M.-D."/>
            <person name="Li C.-Y."/>
            <person name="Huang L."/>
            <person name="Wang Z.-W."/>
            <person name="Zhao X."/>
            <person name="Zhong W.-Y."/>
            <person name="Peng D.-H."/>
            <person name="Ahmad S."/>
            <person name="Lan S."/>
            <person name="Zhang J.-S."/>
            <person name="Tsai W.-C."/>
            <person name="Van De Peer Y."/>
            <person name="Liu Z.-J."/>
        </authorList>
    </citation>
    <scope>NUCLEOTIDE SEQUENCE</scope>
    <source>
        <strain evidence="12">CP</strain>
        <tissue evidence="12">Leaves</tissue>
    </source>
</reference>
<evidence type="ECO:0000259" key="11">
    <source>
        <dbReference type="PROSITE" id="PS50863"/>
    </source>
</evidence>
<accession>A0AAV9EAF2</accession>
<dbReference type="CDD" id="cd10017">
    <property type="entry name" value="B3_DNA"/>
    <property type="match status" value="1"/>
</dbReference>
<dbReference type="GO" id="GO:0005634">
    <property type="term" value="C:nucleus"/>
    <property type="evidence" value="ECO:0007669"/>
    <property type="project" value="UniProtKB-SubCell"/>
</dbReference>
<dbReference type="GO" id="GO:0009734">
    <property type="term" value="P:auxin-activated signaling pathway"/>
    <property type="evidence" value="ECO:0007669"/>
    <property type="project" value="UniProtKB-KW"/>
</dbReference>
<dbReference type="GO" id="GO:0006355">
    <property type="term" value="P:regulation of DNA-templated transcription"/>
    <property type="evidence" value="ECO:0007669"/>
    <property type="project" value="InterPro"/>
</dbReference>
<dbReference type="InterPro" id="IPR044835">
    <property type="entry name" value="ARF_plant"/>
</dbReference>
<evidence type="ECO:0000256" key="2">
    <source>
        <dbReference type="ARBA" id="ARBA00004123"/>
    </source>
</evidence>
<evidence type="ECO:0000256" key="4">
    <source>
        <dbReference type="ARBA" id="ARBA00023015"/>
    </source>
</evidence>
<dbReference type="EMBL" id="JAUJYO010000008">
    <property type="protein sequence ID" value="KAK1310257.1"/>
    <property type="molecule type" value="Genomic_DNA"/>
</dbReference>
<protein>
    <recommendedName>
        <fullName evidence="9">Auxin response factor</fullName>
    </recommendedName>
</protein>
<dbReference type="SUPFAM" id="SSF101936">
    <property type="entry name" value="DNA-binding pseudobarrel domain"/>
    <property type="match status" value="1"/>
</dbReference>
<feature type="compositionally biased region" description="Low complexity" evidence="10">
    <location>
        <begin position="453"/>
        <end position="467"/>
    </location>
</feature>
<sequence>MRPPSQGGDADGGGGVDVNPHIWRACAGSGAAVQIPRVGDHVFYFPEGHAEHSSSPIDLSAAAASGGGGRPLVFCQTSSVRLLADRETDEVFYRVVLQPIGGTGAVAFPVSPPEALPEVASFPKILTSSDANNGGGFSVPRFCADSIFPPLDFAASPPVQTLFIRDVHGRRWEFKHIFRGSPRRHLLTTGWSKFVTDKRLVVGDTVVFIRSPDGGELSVGIRRRLGFQTRRADQVRRNAPAKTVVEAMRKAWAGVPFEIEHYPRNGLPDFVVSAAVVEAARRVYWVPGCRVKMAVEAEDSARMTWFQGSVSSIGGGGGGGGGPWENSPWRMLHVNWDEPDAMPNLKTVNPWQVVLDTAIMQHQATFHPFNKLHLSETSELHRDGAKHFYKNGISNSLIGDVFTSLYNHNNFPAGMQGARHDTISGSSLPNLMTNRKNFAWCSDSTIGNIAAGNTSPSSNNSSKQNQSGELFGSSMSSQQNHSGEIFGNGNSPQQNHSGEIFGSCSSTPTHIRLFGQDIYANGVTPNHLHEENINCEAGHHCPWFSGSIPLKKLYDAHMLAINTIQVKEDHLSREDENSEAVDQSP</sequence>
<dbReference type="SMART" id="SM01019">
    <property type="entry name" value="B3"/>
    <property type="match status" value="1"/>
</dbReference>
<evidence type="ECO:0000256" key="9">
    <source>
        <dbReference type="RuleBase" id="RU004561"/>
    </source>
</evidence>
<dbReference type="Gene3D" id="2.40.330.10">
    <property type="entry name" value="DNA-binding pseudobarrel domain"/>
    <property type="match status" value="1"/>
</dbReference>
<dbReference type="PROSITE" id="PS50863">
    <property type="entry name" value="B3"/>
    <property type="match status" value="1"/>
</dbReference>
<comment type="function">
    <text evidence="1 9">Auxin response factors (ARFs) are transcriptional factors that bind specifically to the DNA sequence 5'-TGTCTC-3' found in the auxin-responsive promoter elements (AuxREs).</text>
</comment>
<comment type="subunit">
    <text evidence="9">Homodimers and heterodimers.</text>
</comment>
<evidence type="ECO:0000256" key="5">
    <source>
        <dbReference type="ARBA" id="ARBA00023125"/>
    </source>
</evidence>
<keyword evidence="4 9" id="KW-0805">Transcription regulation</keyword>
<comment type="subcellular location">
    <subcellularLocation>
        <location evidence="2 9">Nucleus</location>
    </subcellularLocation>
</comment>
<feature type="compositionally biased region" description="Polar residues" evidence="10">
    <location>
        <begin position="473"/>
        <end position="502"/>
    </location>
</feature>
<evidence type="ECO:0000256" key="10">
    <source>
        <dbReference type="SAM" id="MobiDB-lite"/>
    </source>
</evidence>
<dbReference type="PANTHER" id="PTHR31384:SF94">
    <property type="entry name" value="AUXIN RESPONSE FACTOR 17"/>
    <property type="match status" value="1"/>
</dbReference>
<keyword evidence="13" id="KW-1185">Reference proteome</keyword>
<dbReference type="InterPro" id="IPR010525">
    <property type="entry name" value="ARF_dom"/>
</dbReference>
<evidence type="ECO:0000313" key="12">
    <source>
        <dbReference type="EMBL" id="KAK1310257.1"/>
    </source>
</evidence>
<keyword evidence="8 9" id="KW-0927">Auxin signaling pathway</keyword>
<dbReference type="Pfam" id="PF02362">
    <property type="entry name" value="B3"/>
    <property type="match status" value="1"/>
</dbReference>
<feature type="region of interest" description="Disordered" evidence="10">
    <location>
        <begin position="452"/>
        <end position="502"/>
    </location>
</feature>
<keyword evidence="7 9" id="KW-0539">Nucleus</keyword>
<keyword evidence="5 9" id="KW-0238">DNA-binding</keyword>
<comment type="similarity">
    <text evidence="3 9">Belongs to the ARF family.</text>
</comment>
<evidence type="ECO:0000313" key="13">
    <source>
        <dbReference type="Proteomes" id="UP001180020"/>
    </source>
</evidence>
<gene>
    <name evidence="12" type="primary">ARF10</name>
    <name evidence="12" type="ORF">QJS10_CPA08g00674</name>
</gene>
<dbReference type="PANTHER" id="PTHR31384">
    <property type="entry name" value="AUXIN RESPONSE FACTOR 4-RELATED"/>
    <property type="match status" value="1"/>
</dbReference>
<organism evidence="12 13">
    <name type="scientific">Acorus calamus</name>
    <name type="common">Sweet flag</name>
    <dbReference type="NCBI Taxonomy" id="4465"/>
    <lineage>
        <taxon>Eukaryota</taxon>
        <taxon>Viridiplantae</taxon>
        <taxon>Streptophyta</taxon>
        <taxon>Embryophyta</taxon>
        <taxon>Tracheophyta</taxon>
        <taxon>Spermatophyta</taxon>
        <taxon>Magnoliopsida</taxon>
        <taxon>Liliopsida</taxon>
        <taxon>Acoraceae</taxon>
        <taxon>Acorus</taxon>
    </lineage>
</organism>
<evidence type="ECO:0000256" key="7">
    <source>
        <dbReference type="ARBA" id="ARBA00023242"/>
    </source>
</evidence>
<comment type="caution">
    <text evidence="12">The sequence shown here is derived from an EMBL/GenBank/DDBJ whole genome shotgun (WGS) entry which is preliminary data.</text>
</comment>
<dbReference type="Pfam" id="PF06507">
    <property type="entry name" value="ARF_AD"/>
    <property type="match status" value="1"/>
</dbReference>
<evidence type="ECO:0000256" key="1">
    <source>
        <dbReference type="ARBA" id="ARBA00003182"/>
    </source>
</evidence>
<name>A0AAV9EAF2_ACOCL</name>
<feature type="domain" description="TF-B3" evidence="11">
    <location>
        <begin position="122"/>
        <end position="225"/>
    </location>
</feature>
<keyword evidence="6 9" id="KW-0804">Transcription</keyword>
<evidence type="ECO:0000256" key="3">
    <source>
        <dbReference type="ARBA" id="ARBA00007853"/>
    </source>
</evidence>
<dbReference type="InterPro" id="IPR015300">
    <property type="entry name" value="DNA-bd_pseudobarrel_sf"/>
</dbReference>
<dbReference type="GO" id="GO:0003677">
    <property type="term" value="F:DNA binding"/>
    <property type="evidence" value="ECO:0007669"/>
    <property type="project" value="UniProtKB-KW"/>
</dbReference>
<dbReference type="Gene3D" id="2.30.30.1040">
    <property type="match status" value="1"/>
</dbReference>